<evidence type="ECO:0000313" key="2">
    <source>
        <dbReference type="EMBL" id="HIU40864.1"/>
    </source>
</evidence>
<sequence length="176" mass="20083">MTCYINIFVIIGLFLFIKPDATISIISYIVGGFLLLVGLVNIYKYFTSENKLNVFSFNLAYGVLLIIGGIFLIIDTTIFAKVFNVILGIWIIINSVTKFQYGIILKRADNKDWTYTFLVSILMFLWGITLLINPFKSALTITQIIGVFIIIYAVLDIIDNFIIRRNITDVLDVFKK</sequence>
<dbReference type="InterPro" id="IPR005325">
    <property type="entry name" value="DUF308_memb"/>
</dbReference>
<feature type="transmembrane region" description="Helical" evidence="1">
    <location>
        <begin position="138"/>
        <end position="158"/>
    </location>
</feature>
<dbReference type="EMBL" id="DVMT01000061">
    <property type="protein sequence ID" value="HIU40864.1"/>
    <property type="molecule type" value="Genomic_DNA"/>
</dbReference>
<accession>A0A9D1IRM8</accession>
<dbReference type="InterPro" id="IPR052712">
    <property type="entry name" value="Acid_resist_chaperone_HdeD"/>
</dbReference>
<organism evidence="2 3">
    <name type="scientific">Candidatus Aphodocola excrementigallinarum</name>
    <dbReference type="NCBI Taxonomy" id="2840670"/>
    <lineage>
        <taxon>Bacteria</taxon>
        <taxon>Bacillati</taxon>
        <taxon>Bacillota</taxon>
        <taxon>Bacilli</taxon>
        <taxon>Candidatus Aphodocola</taxon>
    </lineage>
</organism>
<keyword evidence="1" id="KW-0472">Membrane</keyword>
<comment type="caution">
    <text evidence="2">The sequence shown here is derived from an EMBL/GenBank/DDBJ whole genome shotgun (WGS) entry which is preliminary data.</text>
</comment>
<dbReference type="Pfam" id="PF03729">
    <property type="entry name" value="DUF308"/>
    <property type="match status" value="2"/>
</dbReference>
<dbReference type="AlphaFoldDB" id="A0A9D1IRM8"/>
<reference evidence="2" key="1">
    <citation type="submission" date="2020-10" db="EMBL/GenBank/DDBJ databases">
        <authorList>
            <person name="Gilroy R."/>
        </authorList>
    </citation>
    <scope>NUCLEOTIDE SEQUENCE</scope>
    <source>
        <strain evidence="2">CHK193-30670</strain>
    </source>
</reference>
<dbReference type="GO" id="GO:0005886">
    <property type="term" value="C:plasma membrane"/>
    <property type="evidence" value="ECO:0007669"/>
    <property type="project" value="TreeGrafter"/>
</dbReference>
<reference evidence="2" key="2">
    <citation type="journal article" date="2021" name="PeerJ">
        <title>Extensive microbial diversity within the chicken gut microbiome revealed by metagenomics and culture.</title>
        <authorList>
            <person name="Gilroy R."/>
            <person name="Ravi A."/>
            <person name="Getino M."/>
            <person name="Pursley I."/>
            <person name="Horton D.L."/>
            <person name="Alikhan N.F."/>
            <person name="Baker D."/>
            <person name="Gharbi K."/>
            <person name="Hall N."/>
            <person name="Watson M."/>
            <person name="Adriaenssens E.M."/>
            <person name="Foster-Nyarko E."/>
            <person name="Jarju S."/>
            <person name="Secka A."/>
            <person name="Antonio M."/>
            <person name="Oren A."/>
            <person name="Chaudhuri R.R."/>
            <person name="La Ragione R."/>
            <person name="Hildebrand F."/>
            <person name="Pallen M.J."/>
        </authorList>
    </citation>
    <scope>NUCLEOTIDE SEQUENCE</scope>
    <source>
        <strain evidence="2">CHK193-30670</strain>
    </source>
</reference>
<dbReference type="PANTHER" id="PTHR34989">
    <property type="entry name" value="PROTEIN HDED"/>
    <property type="match status" value="1"/>
</dbReference>
<feature type="transmembrane region" description="Helical" evidence="1">
    <location>
        <begin position="23"/>
        <end position="43"/>
    </location>
</feature>
<evidence type="ECO:0000313" key="3">
    <source>
        <dbReference type="Proteomes" id="UP000824074"/>
    </source>
</evidence>
<keyword evidence="1" id="KW-1133">Transmembrane helix</keyword>
<protein>
    <submittedName>
        <fullName evidence="2">DUF308 domain-containing protein</fullName>
    </submittedName>
</protein>
<keyword evidence="1" id="KW-0812">Transmembrane</keyword>
<evidence type="ECO:0000256" key="1">
    <source>
        <dbReference type="SAM" id="Phobius"/>
    </source>
</evidence>
<proteinExistence type="predicted"/>
<dbReference type="Proteomes" id="UP000824074">
    <property type="component" value="Unassembled WGS sequence"/>
</dbReference>
<feature type="transmembrane region" description="Helical" evidence="1">
    <location>
        <begin position="113"/>
        <end position="132"/>
    </location>
</feature>
<feature type="transmembrane region" description="Helical" evidence="1">
    <location>
        <begin position="55"/>
        <end position="74"/>
    </location>
</feature>
<name>A0A9D1IRM8_9FIRM</name>
<dbReference type="PANTHER" id="PTHR34989:SF1">
    <property type="entry name" value="PROTEIN HDED"/>
    <property type="match status" value="1"/>
</dbReference>
<feature type="transmembrane region" description="Helical" evidence="1">
    <location>
        <begin position="80"/>
        <end position="101"/>
    </location>
</feature>
<gene>
    <name evidence="2" type="ORF">IAB68_06180</name>
</gene>